<evidence type="ECO:0000313" key="2">
    <source>
        <dbReference type="Proteomes" id="UP000192411"/>
    </source>
</evidence>
<dbReference type="EMBL" id="MVIM01000007">
    <property type="protein sequence ID" value="ORB64508.1"/>
    <property type="molecule type" value="Genomic_DNA"/>
</dbReference>
<reference evidence="1 2" key="1">
    <citation type="submission" date="2017-02" db="EMBL/GenBank/DDBJ databases">
        <title>The new phylogeny of genus Mycobacterium.</title>
        <authorList>
            <person name="Tortoli E."/>
            <person name="Trovato A."/>
            <person name="Cirillo D.M."/>
        </authorList>
    </citation>
    <scope>NUCLEOTIDE SEQUENCE [LARGE SCALE GENOMIC DNA]</scope>
    <source>
        <strain evidence="1 2">DSM 44338</strain>
    </source>
</reference>
<dbReference type="RefSeq" id="WP_083126200.1">
    <property type="nucleotide sequence ID" value="NZ_MVIM01000007.1"/>
</dbReference>
<dbReference type="AlphaFoldDB" id="A0A1X0JNI9"/>
<proteinExistence type="predicted"/>
<sequence length="84" mass="9479">MTTALTFLILIAPLAVAVALSWAAHRSGSLRLRLDQFRMAGPMTGRYFEDDRDAFRIDHDADAVRTRFEQHPFWPSSGSLSEGR</sequence>
<gene>
    <name evidence="1" type="ORF">BST47_14335</name>
</gene>
<comment type="caution">
    <text evidence="1">The sequence shown here is derived from an EMBL/GenBank/DDBJ whole genome shotgun (WGS) entry which is preliminary data.</text>
</comment>
<organism evidence="1 2">
    <name type="scientific">Mycolicibacterium tusciae</name>
    <dbReference type="NCBI Taxonomy" id="75922"/>
    <lineage>
        <taxon>Bacteria</taxon>
        <taxon>Bacillati</taxon>
        <taxon>Actinomycetota</taxon>
        <taxon>Actinomycetes</taxon>
        <taxon>Mycobacteriales</taxon>
        <taxon>Mycobacteriaceae</taxon>
        <taxon>Mycolicibacterium</taxon>
    </lineage>
</organism>
<name>A0A1X0JNI9_9MYCO</name>
<protein>
    <submittedName>
        <fullName evidence="1">Uncharacterized protein</fullName>
    </submittedName>
</protein>
<keyword evidence="2" id="KW-1185">Reference proteome</keyword>
<dbReference type="Proteomes" id="UP000192411">
    <property type="component" value="Unassembled WGS sequence"/>
</dbReference>
<dbReference type="OrthoDB" id="4480650at2"/>
<evidence type="ECO:0000313" key="1">
    <source>
        <dbReference type="EMBL" id="ORB64508.1"/>
    </source>
</evidence>
<accession>A0A1X0JNI9</accession>